<reference evidence="4" key="2">
    <citation type="submission" date="2020-09" db="EMBL/GenBank/DDBJ databases">
        <authorList>
            <person name="Sun Q."/>
            <person name="Zhou Y."/>
        </authorList>
    </citation>
    <scope>NUCLEOTIDE SEQUENCE</scope>
    <source>
        <strain evidence="4">CGMCC 1.14988</strain>
    </source>
</reference>
<evidence type="ECO:0000256" key="1">
    <source>
        <dbReference type="SAM" id="Coils"/>
    </source>
</evidence>
<organism evidence="4 5">
    <name type="scientific">Egicoccus halophilus</name>
    <dbReference type="NCBI Taxonomy" id="1670830"/>
    <lineage>
        <taxon>Bacteria</taxon>
        <taxon>Bacillati</taxon>
        <taxon>Actinomycetota</taxon>
        <taxon>Nitriliruptoria</taxon>
        <taxon>Egicoccales</taxon>
        <taxon>Egicoccaceae</taxon>
        <taxon>Egicoccus</taxon>
    </lineage>
</organism>
<dbReference type="Gene3D" id="1.20.120.520">
    <property type="entry name" value="nmb1532 protein domain like"/>
    <property type="match status" value="1"/>
</dbReference>
<dbReference type="Pfam" id="PF01814">
    <property type="entry name" value="Hemerythrin"/>
    <property type="match status" value="1"/>
</dbReference>
<evidence type="ECO:0000313" key="4">
    <source>
        <dbReference type="EMBL" id="GGI05232.1"/>
    </source>
</evidence>
<dbReference type="Proteomes" id="UP000650511">
    <property type="component" value="Unassembled WGS sequence"/>
</dbReference>
<keyword evidence="5" id="KW-1185">Reference proteome</keyword>
<dbReference type="PANTHER" id="PTHR35585">
    <property type="entry name" value="HHE DOMAIN PROTEIN (AFU_ORTHOLOGUE AFUA_4G00730)"/>
    <property type="match status" value="1"/>
</dbReference>
<keyword evidence="1" id="KW-0175">Coiled coil</keyword>
<reference evidence="4" key="1">
    <citation type="journal article" date="2014" name="Int. J. Syst. Evol. Microbiol.">
        <title>Complete genome sequence of Corynebacterium casei LMG S-19264T (=DSM 44701T), isolated from a smear-ripened cheese.</title>
        <authorList>
            <consortium name="US DOE Joint Genome Institute (JGI-PGF)"/>
            <person name="Walter F."/>
            <person name="Albersmeier A."/>
            <person name="Kalinowski J."/>
            <person name="Ruckert C."/>
        </authorList>
    </citation>
    <scope>NUCLEOTIDE SEQUENCE</scope>
    <source>
        <strain evidence="4">CGMCC 1.14988</strain>
    </source>
</reference>
<feature type="region of interest" description="Disordered" evidence="2">
    <location>
        <begin position="1"/>
        <end position="27"/>
    </location>
</feature>
<accession>A0A8J3EX83</accession>
<sequence length="197" mass="21942">MTGGRAHSGAREQGAAPVSQQYAGASTADTEDVVGLILADHREFERLFRLLRNREEDRAALRGQLADLLVAHAEAEEQEVYPALRRKAPEEAEEIEHGSEEHSEGHEALLELLEVADVDDHDTFEDKLEELVEALNHHIDEEERDILNAARENVGDDERAELGRAFLAVRNRLLEGTPGDVDNVGRLVDEAREKGEL</sequence>
<proteinExistence type="predicted"/>
<dbReference type="EMBL" id="BMHA01000004">
    <property type="protein sequence ID" value="GGI05232.1"/>
    <property type="molecule type" value="Genomic_DNA"/>
</dbReference>
<evidence type="ECO:0000256" key="2">
    <source>
        <dbReference type="SAM" id="MobiDB-lite"/>
    </source>
</evidence>
<evidence type="ECO:0000259" key="3">
    <source>
        <dbReference type="Pfam" id="PF01814"/>
    </source>
</evidence>
<feature type="compositionally biased region" description="Polar residues" evidence="2">
    <location>
        <begin position="18"/>
        <end position="27"/>
    </location>
</feature>
<dbReference type="PANTHER" id="PTHR35585:SF1">
    <property type="entry name" value="HHE DOMAIN PROTEIN (AFU_ORTHOLOGUE AFUA_4G00730)"/>
    <property type="match status" value="1"/>
</dbReference>
<comment type="caution">
    <text evidence="4">The sequence shown here is derived from an EMBL/GenBank/DDBJ whole genome shotgun (WGS) entry which is preliminary data.</text>
</comment>
<feature type="domain" description="Hemerythrin-like" evidence="3">
    <location>
        <begin position="34"/>
        <end position="149"/>
    </location>
</feature>
<protein>
    <recommendedName>
        <fullName evidence="3">Hemerythrin-like domain-containing protein</fullName>
    </recommendedName>
</protein>
<evidence type="ECO:0000313" key="5">
    <source>
        <dbReference type="Proteomes" id="UP000650511"/>
    </source>
</evidence>
<dbReference type="AlphaFoldDB" id="A0A8J3EX83"/>
<dbReference type="OrthoDB" id="5183396at2"/>
<gene>
    <name evidence="4" type="ORF">GCM10011354_13070</name>
</gene>
<name>A0A8J3EX83_9ACTN</name>
<feature type="coiled-coil region" evidence="1">
    <location>
        <begin position="121"/>
        <end position="152"/>
    </location>
</feature>
<dbReference type="InterPro" id="IPR012312">
    <property type="entry name" value="Hemerythrin-like"/>
</dbReference>